<dbReference type="OrthoDB" id="9801445at2"/>
<evidence type="ECO:0000313" key="2">
    <source>
        <dbReference type="Proteomes" id="UP000247540"/>
    </source>
</evidence>
<dbReference type="EMBL" id="QJTC01000020">
    <property type="protein sequence ID" value="PYE75067.1"/>
    <property type="molecule type" value="Genomic_DNA"/>
</dbReference>
<accession>A0A318SDU1</accession>
<sequence>MNGDRPTATAEQGKEIFETLAASRVQVLTEPHALRWVVRTESAWERDRRIGFFQTAAGLAAPA</sequence>
<evidence type="ECO:0000313" key="1">
    <source>
        <dbReference type="EMBL" id="PYE75067.1"/>
    </source>
</evidence>
<proteinExistence type="predicted"/>
<name>A0A318SDU1_9BURK</name>
<dbReference type="AlphaFoldDB" id="A0A318SDU1"/>
<protein>
    <submittedName>
        <fullName evidence="1">Uncharacterized protein</fullName>
    </submittedName>
</protein>
<dbReference type="RefSeq" id="WP_110466342.1">
    <property type="nucleotide sequence ID" value="NZ_JAMOFZ010000019.1"/>
</dbReference>
<comment type="caution">
    <text evidence="1">The sequence shown here is derived from an EMBL/GenBank/DDBJ whole genome shotgun (WGS) entry which is preliminary data.</text>
</comment>
<reference evidence="1 2" key="1">
    <citation type="submission" date="2018-06" db="EMBL/GenBank/DDBJ databases">
        <title>Genomic Encyclopedia of Type Strains, Phase III (KMG-III): the genomes of soil and plant-associated and newly described type strains.</title>
        <authorList>
            <person name="Whitman W."/>
        </authorList>
    </citation>
    <scope>NUCLEOTIDE SEQUENCE [LARGE SCALE GENOMIC DNA]</scope>
    <source>
        <strain evidence="1 2">CECT 7646</strain>
    </source>
</reference>
<gene>
    <name evidence="1" type="ORF">DFQ15_12020</name>
</gene>
<keyword evidence="2" id="KW-1185">Reference proteome</keyword>
<organism evidence="1 2">
    <name type="scientific">Xylophilus ampelinus</name>
    <dbReference type="NCBI Taxonomy" id="54067"/>
    <lineage>
        <taxon>Bacteria</taxon>
        <taxon>Pseudomonadati</taxon>
        <taxon>Pseudomonadota</taxon>
        <taxon>Betaproteobacteria</taxon>
        <taxon>Burkholderiales</taxon>
        <taxon>Xylophilus</taxon>
    </lineage>
</organism>
<dbReference type="Proteomes" id="UP000247540">
    <property type="component" value="Unassembled WGS sequence"/>
</dbReference>